<dbReference type="AlphaFoldDB" id="A0A165LB11"/>
<accession>A0A165LB11</accession>
<feature type="compositionally biased region" description="Basic and acidic residues" evidence="1">
    <location>
        <begin position="104"/>
        <end position="113"/>
    </location>
</feature>
<organism evidence="2 3">
    <name type="scientific">Exidia glandulosa HHB12029</name>
    <dbReference type="NCBI Taxonomy" id="1314781"/>
    <lineage>
        <taxon>Eukaryota</taxon>
        <taxon>Fungi</taxon>
        <taxon>Dikarya</taxon>
        <taxon>Basidiomycota</taxon>
        <taxon>Agaricomycotina</taxon>
        <taxon>Agaricomycetes</taxon>
        <taxon>Auriculariales</taxon>
        <taxon>Exidiaceae</taxon>
        <taxon>Exidia</taxon>
    </lineage>
</organism>
<feature type="region of interest" description="Disordered" evidence="1">
    <location>
        <begin position="379"/>
        <end position="404"/>
    </location>
</feature>
<protein>
    <submittedName>
        <fullName evidence="2">Uncharacterized protein</fullName>
    </submittedName>
</protein>
<feature type="region of interest" description="Disordered" evidence="1">
    <location>
        <begin position="1"/>
        <end position="334"/>
    </location>
</feature>
<name>A0A165LB11_EXIGL</name>
<feature type="compositionally biased region" description="Low complexity" evidence="1">
    <location>
        <begin position="230"/>
        <end position="268"/>
    </location>
</feature>
<dbReference type="OrthoDB" id="3261993at2759"/>
<feature type="compositionally biased region" description="Basic and acidic residues" evidence="1">
    <location>
        <begin position="30"/>
        <end position="44"/>
    </location>
</feature>
<dbReference type="EMBL" id="KV425928">
    <property type="protein sequence ID" value="KZV97620.1"/>
    <property type="molecule type" value="Genomic_DNA"/>
</dbReference>
<feature type="compositionally biased region" description="Acidic residues" evidence="1">
    <location>
        <begin position="313"/>
        <end position="322"/>
    </location>
</feature>
<reference evidence="2 3" key="1">
    <citation type="journal article" date="2016" name="Mol. Biol. Evol.">
        <title>Comparative Genomics of Early-Diverging Mushroom-Forming Fungi Provides Insights into the Origins of Lignocellulose Decay Capabilities.</title>
        <authorList>
            <person name="Nagy L.G."/>
            <person name="Riley R."/>
            <person name="Tritt A."/>
            <person name="Adam C."/>
            <person name="Daum C."/>
            <person name="Floudas D."/>
            <person name="Sun H."/>
            <person name="Yadav J.S."/>
            <person name="Pangilinan J."/>
            <person name="Larsson K.H."/>
            <person name="Matsuura K."/>
            <person name="Barry K."/>
            <person name="Labutti K."/>
            <person name="Kuo R."/>
            <person name="Ohm R.A."/>
            <person name="Bhattacharya S.S."/>
            <person name="Shirouzu T."/>
            <person name="Yoshinaga Y."/>
            <person name="Martin F.M."/>
            <person name="Grigoriev I.V."/>
            <person name="Hibbett D.S."/>
        </authorList>
    </citation>
    <scope>NUCLEOTIDE SEQUENCE [LARGE SCALE GENOMIC DNA]</scope>
    <source>
        <strain evidence="2 3">HHB12029</strain>
    </source>
</reference>
<feature type="compositionally biased region" description="Acidic residues" evidence="1">
    <location>
        <begin position="852"/>
        <end position="864"/>
    </location>
</feature>
<evidence type="ECO:0000313" key="2">
    <source>
        <dbReference type="EMBL" id="KZV97620.1"/>
    </source>
</evidence>
<feature type="compositionally biased region" description="Low complexity" evidence="1">
    <location>
        <begin position="481"/>
        <end position="501"/>
    </location>
</feature>
<dbReference type="Proteomes" id="UP000077266">
    <property type="component" value="Unassembled WGS sequence"/>
</dbReference>
<feature type="region of interest" description="Disordered" evidence="1">
    <location>
        <begin position="845"/>
        <end position="909"/>
    </location>
</feature>
<feature type="region of interest" description="Disordered" evidence="1">
    <location>
        <begin position="437"/>
        <end position="509"/>
    </location>
</feature>
<dbReference type="InParanoid" id="A0A165LB11"/>
<feature type="compositionally biased region" description="Basic and acidic residues" evidence="1">
    <location>
        <begin position="285"/>
        <end position="312"/>
    </location>
</feature>
<gene>
    <name evidence="2" type="ORF">EXIGLDRAFT_764274</name>
</gene>
<evidence type="ECO:0000256" key="1">
    <source>
        <dbReference type="SAM" id="MobiDB-lite"/>
    </source>
</evidence>
<keyword evidence="3" id="KW-1185">Reference proteome</keyword>
<sequence>MSFRPPSQYAPHVYPSSKLHAHRGIDSISEDPRAKREQKDREMDILVVPDTARPEHGATRPSHAIVRRSHAPAPYERKSSPRGDSTGEIAGAIENKTSRRRKSEQRTKKEHVARLANAQESQLPASPHREALEQHGPTSERDDDDDLRPKGAHSLPRPESKPVLAPDDTFAPSTSAIGDVVVPPPQEHGVDAGTGSSALDPTTIAELVLSPEPSEQDILPTEHLPPAGEPEPAVETPVTESATRPTAQPDKTAQDDATAPDAAPTQATSGAVTQPVTPFRPSKTRRFEGTPRDESYAKERRDRARNDFRATVEDADDSDDDDAQRLQRYPRATQHILEDAVEETARESTSRQDEHLSVAYQEQLHEGWNPEIAPNTPRAAAYIRAQLQRASPPDASPEATDDPRVQRLERLDTMHVDGTAGHVSPTVSVQASIRARRAPAGVRGANLAPQPRGQATRAHAPETPRGAAGGGTNGPARPTTAASLFSPAAARPPSAMSIASSRLDPDPQRARHTIHVAAERHPAAKAKTTEEPIPPCNPRPIPLADAALMQQINPDYEGARVQILVAPDGIPYTLDGMQRSSLLHNISEVSAFNFASETRPKRYILIQGDTQSIPALAATTLEILNYWDALFGASIPDWRNGLLLAYAIPANPDAPRFNLLVVAHENERVIDAIAPGLAIKIDDLVYFAISEDVRRSGWLGTWGNTTILSNDDAHDAYTHNMLTDRRVLSTIDRVAPFFPPEAQHSPVDYTVASVMVDGYMVKVRLGRGLEVPVYNVHCGAISELPEQEAKILRRALAKVKVVTAWHGLGTRLKAYRCDFCYGRSHPRGLCPFERLPGWSRGHTAEEAVQHEDADDDDDNDDDFESAPTAVMPPTTRNQRAGPSGRGARGGANQLAPARGRGSFRARNRV</sequence>
<evidence type="ECO:0000313" key="3">
    <source>
        <dbReference type="Proteomes" id="UP000077266"/>
    </source>
</evidence>
<proteinExistence type="predicted"/>